<reference evidence="2 3" key="1">
    <citation type="submission" date="2021-01" db="EMBL/GenBank/DDBJ databases">
        <title>Genomic Encyclopedia of Type Strains, Phase IV (KMG-IV): sequencing the most valuable type-strain genomes for metagenomic binning, comparative biology and taxonomic classification.</title>
        <authorList>
            <person name="Goeker M."/>
        </authorList>
    </citation>
    <scope>NUCLEOTIDE SEQUENCE [LARGE SCALE GENOMIC DNA]</scope>
    <source>
        <strain evidence="2 3">DSM 103394</strain>
    </source>
</reference>
<comment type="caution">
    <text evidence="2">The sequence shown here is derived from an EMBL/GenBank/DDBJ whole genome shotgun (WGS) entry which is preliminary data.</text>
</comment>
<dbReference type="RefSeq" id="WP_053604653.1">
    <property type="nucleotide sequence ID" value="NZ_JAFDST010000002.1"/>
</dbReference>
<sequence length="108" mass="12546">MNIQKGIAAAWILGASLILSAPAQAAPPKENSEKKVELTEKQLNELSVLHKEVLEKNKQIINKQIEYGLMKEEKGKVIISMMERRFKELEENGFAYKHSRHHHHYRDR</sequence>
<dbReference type="Pfam" id="PF10925">
    <property type="entry name" value="DUF2680"/>
    <property type="match status" value="1"/>
</dbReference>
<evidence type="ECO:0000313" key="2">
    <source>
        <dbReference type="EMBL" id="MBP1081806.1"/>
    </source>
</evidence>
<evidence type="ECO:0000313" key="3">
    <source>
        <dbReference type="Proteomes" id="UP000674416"/>
    </source>
</evidence>
<dbReference type="EMBL" id="JAFDST010000002">
    <property type="protein sequence ID" value="MBP1081806.1"/>
    <property type="molecule type" value="Genomic_DNA"/>
</dbReference>
<protein>
    <submittedName>
        <fullName evidence="2">Uncharacterized protein YlaN (UPF0358 family)</fullName>
    </submittedName>
</protein>
<dbReference type="InterPro" id="IPR024485">
    <property type="entry name" value="DUF2680"/>
</dbReference>
<keyword evidence="1" id="KW-0732">Signal</keyword>
<name>A0ABS4CXB0_9BACI</name>
<organism evidence="2 3">
    <name type="scientific">Bacillus capparidis</name>
    <dbReference type="NCBI Taxonomy" id="1840411"/>
    <lineage>
        <taxon>Bacteria</taxon>
        <taxon>Bacillati</taxon>
        <taxon>Bacillota</taxon>
        <taxon>Bacilli</taxon>
        <taxon>Bacillales</taxon>
        <taxon>Bacillaceae</taxon>
        <taxon>Bacillus</taxon>
    </lineage>
</organism>
<accession>A0ABS4CXB0</accession>
<keyword evidence="3" id="KW-1185">Reference proteome</keyword>
<evidence type="ECO:0000256" key="1">
    <source>
        <dbReference type="SAM" id="SignalP"/>
    </source>
</evidence>
<proteinExistence type="predicted"/>
<dbReference type="Proteomes" id="UP000674416">
    <property type="component" value="Unassembled WGS sequence"/>
</dbReference>
<feature type="chain" id="PRO_5046582522" evidence="1">
    <location>
        <begin position="26"/>
        <end position="108"/>
    </location>
</feature>
<feature type="signal peptide" evidence="1">
    <location>
        <begin position="1"/>
        <end position="25"/>
    </location>
</feature>
<gene>
    <name evidence="2" type="ORF">JOC74_002299</name>
</gene>